<evidence type="ECO:0000256" key="7">
    <source>
        <dbReference type="ARBA" id="ARBA00023136"/>
    </source>
</evidence>
<dbReference type="EC" id="2.8.2.-" evidence="9"/>
<evidence type="ECO:0000256" key="1">
    <source>
        <dbReference type="ARBA" id="ARBA00004323"/>
    </source>
</evidence>
<dbReference type="EMBL" id="JAWZYT010002337">
    <property type="protein sequence ID" value="KAK4305064.1"/>
    <property type="molecule type" value="Genomic_DNA"/>
</dbReference>
<evidence type="ECO:0000256" key="3">
    <source>
        <dbReference type="ARBA" id="ARBA00022679"/>
    </source>
</evidence>
<dbReference type="SUPFAM" id="SSF52540">
    <property type="entry name" value="P-loop containing nucleoside triphosphate hydrolases"/>
    <property type="match status" value="1"/>
</dbReference>
<dbReference type="Pfam" id="PF03567">
    <property type="entry name" value="Sulfotransfer_2"/>
    <property type="match status" value="1"/>
</dbReference>
<keyword evidence="9" id="KW-0735">Signal-anchor</keyword>
<feature type="transmembrane region" description="Helical" evidence="9">
    <location>
        <begin position="20"/>
        <end position="37"/>
    </location>
</feature>
<organism evidence="11 12">
    <name type="scientific">Petrolisthes manimaculis</name>
    <dbReference type="NCBI Taxonomy" id="1843537"/>
    <lineage>
        <taxon>Eukaryota</taxon>
        <taxon>Metazoa</taxon>
        <taxon>Ecdysozoa</taxon>
        <taxon>Arthropoda</taxon>
        <taxon>Crustacea</taxon>
        <taxon>Multicrustacea</taxon>
        <taxon>Malacostraca</taxon>
        <taxon>Eumalacostraca</taxon>
        <taxon>Eucarida</taxon>
        <taxon>Decapoda</taxon>
        <taxon>Pleocyemata</taxon>
        <taxon>Anomura</taxon>
        <taxon>Galatheoidea</taxon>
        <taxon>Porcellanidae</taxon>
        <taxon>Petrolisthes</taxon>
    </lineage>
</organism>
<accession>A0AAE1PAT3</accession>
<keyword evidence="12" id="KW-1185">Reference proteome</keyword>
<dbReference type="PANTHER" id="PTHR12137:SF54">
    <property type="entry name" value="CARBOHYDRATE SULFOTRANSFERASE"/>
    <property type="match status" value="1"/>
</dbReference>
<dbReference type="InterPro" id="IPR018011">
    <property type="entry name" value="Carb_sulfotrans_8-10"/>
</dbReference>
<evidence type="ECO:0000256" key="9">
    <source>
        <dbReference type="RuleBase" id="RU364020"/>
    </source>
</evidence>
<dbReference type="Proteomes" id="UP001292094">
    <property type="component" value="Unassembled WGS sequence"/>
</dbReference>
<dbReference type="InterPro" id="IPR005331">
    <property type="entry name" value="Sulfotransferase"/>
</dbReference>
<evidence type="ECO:0000256" key="5">
    <source>
        <dbReference type="ARBA" id="ARBA00022989"/>
    </source>
</evidence>
<keyword evidence="3 9" id="KW-0808">Transferase</keyword>
<feature type="region of interest" description="Disordered" evidence="10">
    <location>
        <begin position="60"/>
        <end position="89"/>
    </location>
</feature>
<keyword evidence="6 9" id="KW-0333">Golgi apparatus</keyword>
<reference evidence="11" key="1">
    <citation type="submission" date="2023-11" db="EMBL/GenBank/DDBJ databases">
        <title>Genome assemblies of two species of porcelain crab, Petrolisthes cinctipes and Petrolisthes manimaculis (Anomura: Porcellanidae).</title>
        <authorList>
            <person name="Angst P."/>
        </authorList>
    </citation>
    <scope>NUCLEOTIDE SEQUENCE</scope>
    <source>
        <strain evidence="11">PB745_02</strain>
        <tissue evidence="11">Gill</tissue>
    </source>
</reference>
<dbReference type="GO" id="GO:0008146">
    <property type="term" value="F:sulfotransferase activity"/>
    <property type="evidence" value="ECO:0007669"/>
    <property type="project" value="InterPro"/>
</dbReference>
<dbReference type="InterPro" id="IPR027417">
    <property type="entry name" value="P-loop_NTPase"/>
</dbReference>
<evidence type="ECO:0000313" key="11">
    <source>
        <dbReference type="EMBL" id="KAK4305064.1"/>
    </source>
</evidence>
<keyword evidence="4 9" id="KW-0812">Transmembrane</keyword>
<feature type="compositionally biased region" description="Basic and acidic residues" evidence="10">
    <location>
        <begin position="78"/>
        <end position="89"/>
    </location>
</feature>
<dbReference type="AlphaFoldDB" id="A0AAE1PAT3"/>
<evidence type="ECO:0000256" key="10">
    <source>
        <dbReference type="SAM" id="MobiDB-lite"/>
    </source>
</evidence>
<proteinExistence type="inferred from homology"/>
<sequence length="430" mass="50338">MRRKLRFAFISVAKGMRSKLRLALIFTAILIFVIGFYDQNNKMKREETLVHEAGVRMWRPESENSQRRDAASVPQRSNPEEHRDEETIQSDDKFGDIIGVGKCRYPEMTNGKGLCSSNPRVEPRRSNVTPGNDHRGSKLNVSLVKLKGNGSHKHLDPWVMEQRRRKARLRRVCVKRRKEGKEYMPSSIEELVHLLVDDKHKAIYCYVPKVGCTNWKRVWMILSGLSNEVDPINIPEMLPHTVHNSMMLVKQPYSASVLQKKLETYKKLVVVRDPYERLLSAFRDKLERSGNNYYETNVASVIKKRFRGKQKDGDEGITFSQFVKFLNTRKQGEYDEHWRPYSHTCFPCGIRYDIIGKYETLVEDSERFLRLIGAPEDLHYPPYSPRNTSSLLPHYLDTLSPRQLIRLHTIYKTDLEMFDYKPRLPQDTFT</sequence>
<gene>
    <name evidence="11" type="ORF">Pmani_023029</name>
</gene>
<keyword evidence="9" id="KW-0119">Carbohydrate metabolism</keyword>
<keyword evidence="8 9" id="KW-0325">Glycoprotein</keyword>
<evidence type="ECO:0000256" key="8">
    <source>
        <dbReference type="ARBA" id="ARBA00023180"/>
    </source>
</evidence>
<keyword evidence="7 9" id="KW-0472">Membrane</keyword>
<evidence type="ECO:0000313" key="12">
    <source>
        <dbReference type="Proteomes" id="UP001292094"/>
    </source>
</evidence>
<dbReference type="PANTHER" id="PTHR12137">
    <property type="entry name" value="CARBOHYDRATE SULFOTRANSFERASE"/>
    <property type="match status" value="1"/>
</dbReference>
<name>A0AAE1PAT3_9EUCA</name>
<dbReference type="GO" id="GO:0000139">
    <property type="term" value="C:Golgi membrane"/>
    <property type="evidence" value="ECO:0007669"/>
    <property type="project" value="UniProtKB-SubCell"/>
</dbReference>
<dbReference type="GO" id="GO:0016051">
    <property type="term" value="P:carbohydrate biosynthetic process"/>
    <property type="evidence" value="ECO:0007669"/>
    <property type="project" value="InterPro"/>
</dbReference>
<comment type="similarity">
    <text evidence="2 9">Belongs to the sulfotransferase 2 family.</text>
</comment>
<feature type="region of interest" description="Disordered" evidence="10">
    <location>
        <begin position="114"/>
        <end position="137"/>
    </location>
</feature>
<keyword evidence="5 9" id="KW-1133">Transmembrane helix</keyword>
<comment type="caution">
    <text evidence="11">The sequence shown here is derived from an EMBL/GenBank/DDBJ whole genome shotgun (WGS) entry which is preliminary data.</text>
</comment>
<evidence type="ECO:0000256" key="2">
    <source>
        <dbReference type="ARBA" id="ARBA00006339"/>
    </source>
</evidence>
<evidence type="ECO:0000256" key="6">
    <source>
        <dbReference type="ARBA" id="ARBA00023034"/>
    </source>
</evidence>
<feature type="compositionally biased region" description="Basic and acidic residues" evidence="10">
    <location>
        <begin position="60"/>
        <end position="70"/>
    </location>
</feature>
<comment type="subcellular location">
    <subcellularLocation>
        <location evidence="1 9">Golgi apparatus membrane</location>
        <topology evidence="1 9">Single-pass type II membrane protein</topology>
    </subcellularLocation>
</comment>
<protein>
    <recommendedName>
        <fullName evidence="9">Carbohydrate sulfotransferase</fullName>
        <ecNumber evidence="9">2.8.2.-</ecNumber>
    </recommendedName>
</protein>
<evidence type="ECO:0000256" key="4">
    <source>
        <dbReference type="ARBA" id="ARBA00022692"/>
    </source>
</evidence>